<protein>
    <submittedName>
        <fullName evidence="1">Uncharacterized protein</fullName>
    </submittedName>
</protein>
<reference evidence="1" key="1">
    <citation type="submission" date="2021-05" db="EMBL/GenBank/DDBJ databases">
        <authorList>
            <person name="Pan Q."/>
            <person name="Jouanno E."/>
            <person name="Zahm M."/>
            <person name="Klopp C."/>
            <person name="Cabau C."/>
            <person name="Louis A."/>
            <person name="Berthelot C."/>
            <person name="Parey E."/>
            <person name="Roest Crollius H."/>
            <person name="Montfort J."/>
            <person name="Robinson-Rechavi M."/>
            <person name="Bouchez O."/>
            <person name="Lampietro C."/>
            <person name="Lopez Roques C."/>
            <person name="Donnadieu C."/>
            <person name="Postlethwait J."/>
            <person name="Bobe J."/>
            <person name="Dillon D."/>
            <person name="Chandos A."/>
            <person name="von Hippel F."/>
            <person name="Guiguen Y."/>
        </authorList>
    </citation>
    <scope>NUCLEOTIDE SEQUENCE</scope>
    <source>
        <strain evidence="1">YG-Jan2019</strain>
    </source>
</reference>
<dbReference type="EMBL" id="CM055729">
    <property type="protein sequence ID" value="KAJ8014707.1"/>
    <property type="molecule type" value="Genomic_DNA"/>
</dbReference>
<name>A0ACC2HFR9_DALPE</name>
<gene>
    <name evidence="1" type="ORF">DPEC_G00018470</name>
</gene>
<evidence type="ECO:0000313" key="1">
    <source>
        <dbReference type="EMBL" id="KAJ8014707.1"/>
    </source>
</evidence>
<dbReference type="Proteomes" id="UP001157502">
    <property type="component" value="Chromosome 2"/>
</dbReference>
<organism evidence="1 2">
    <name type="scientific">Dallia pectoralis</name>
    <name type="common">Alaska blackfish</name>
    <dbReference type="NCBI Taxonomy" id="75939"/>
    <lineage>
        <taxon>Eukaryota</taxon>
        <taxon>Metazoa</taxon>
        <taxon>Chordata</taxon>
        <taxon>Craniata</taxon>
        <taxon>Vertebrata</taxon>
        <taxon>Euteleostomi</taxon>
        <taxon>Actinopterygii</taxon>
        <taxon>Neopterygii</taxon>
        <taxon>Teleostei</taxon>
        <taxon>Protacanthopterygii</taxon>
        <taxon>Esociformes</taxon>
        <taxon>Umbridae</taxon>
        <taxon>Dallia</taxon>
    </lineage>
</organism>
<sequence length="83" mass="9544">MSFQRYQGNLSKGHPSIFKSTLSLELLTSTWKEQGKVMGFQHAFVFLVLLCAAVMVHGQPADVMPRYRNFLRQHVKDNMAKDM</sequence>
<evidence type="ECO:0000313" key="2">
    <source>
        <dbReference type="Proteomes" id="UP001157502"/>
    </source>
</evidence>
<accession>A0ACC2HFR9</accession>
<keyword evidence="2" id="KW-1185">Reference proteome</keyword>
<proteinExistence type="predicted"/>
<comment type="caution">
    <text evidence="1">The sequence shown here is derived from an EMBL/GenBank/DDBJ whole genome shotgun (WGS) entry which is preliminary data.</text>
</comment>